<evidence type="ECO:0000259" key="6">
    <source>
        <dbReference type="SMART" id="SM00752"/>
    </source>
</evidence>
<name>A0ABQ3B199_9GAMM</name>
<keyword evidence="4 5" id="KW-0472">Membrane</keyword>
<protein>
    <submittedName>
        <fullName evidence="7">HTTM domain-containing protein</fullName>
    </submittedName>
</protein>
<evidence type="ECO:0000256" key="5">
    <source>
        <dbReference type="SAM" id="Phobius"/>
    </source>
</evidence>
<evidence type="ECO:0000313" key="8">
    <source>
        <dbReference type="Proteomes" id="UP000619761"/>
    </source>
</evidence>
<gene>
    <name evidence="7" type="ORF">GCM10011613_13510</name>
</gene>
<comment type="caution">
    <text evidence="7">The sequence shown here is derived from an EMBL/GenBank/DDBJ whole genome shotgun (WGS) entry which is preliminary data.</text>
</comment>
<keyword evidence="8" id="KW-1185">Reference proteome</keyword>
<feature type="transmembrane region" description="Helical" evidence="5">
    <location>
        <begin position="159"/>
        <end position="176"/>
    </location>
</feature>
<sequence>MLLEQAVRVSEIILAFAFVLQSLEYLRGLQPEKSIAAIRLLLSLLLLVGIQPVWVELGLLLSSVFYLFRFQGPYNGGSDAMGILVLFSLFLSHLASTHFWQEIALGYLAFQLTFSYFQSGYIKVINVEWRNGRALQDVFSITAYPVSDKIRLWGKSTRLMCIMSWVVILFELAFPFSLLNQITFLIALVIAGIFHFANAWLFGLNRFFWIWPAGFPILFWFQSRVIFPFV</sequence>
<reference evidence="8" key="1">
    <citation type="journal article" date="2019" name="Int. J. Syst. Evol. Microbiol.">
        <title>The Global Catalogue of Microorganisms (GCM) 10K type strain sequencing project: providing services to taxonomists for standard genome sequencing and annotation.</title>
        <authorList>
            <consortium name="The Broad Institute Genomics Platform"/>
            <consortium name="The Broad Institute Genome Sequencing Center for Infectious Disease"/>
            <person name="Wu L."/>
            <person name="Ma J."/>
        </authorList>
    </citation>
    <scope>NUCLEOTIDE SEQUENCE [LARGE SCALE GENOMIC DNA]</scope>
    <source>
        <strain evidence="8">KCTC 32239</strain>
    </source>
</reference>
<proteinExistence type="predicted"/>
<dbReference type="InterPro" id="IPR053934">
    <property type="entry name" value="HTTM_dom"/>
</dbReference>
<evidence type="ECO:0000256" key="2">
    <source>
        <dbReference type="ARBA" id="ARBA00022692"/>
    </source>
</evidence>
<feature type="transmembrane region" description="Helical" evidence="5">
    <location>
        <begin position="182"/>
        <end position="201"/>
    </location>
</feature>
<evidence type="ECO:0000256" key="4">
    <source>
        <dbReference type="ARBA" id="ARBA00023136"/>
    </source>
</evidence>
<dbReference type="Pfam" id="PF05090">
    <property type="entry name" value="HTTM"/>
    <property type="match status" value="1"/>
</dbReference>
<evidence type="ECO:0000256" key="1">
    <source>
        <dbReference type="ARBA" id="ARBA00004127"/>
    </source>
</evidence>
<organism evidence="7 8">
    <name type="scientific">Cellvibrio zantedeschiae</name>
    <dbReference type="NCBI Taxonomy" id="1237077"/>
    <lineage>
        <taxon>Bacteria</taxon>
        <taxon>Pseudomonadati</taxon>
        <taxon>Pseudomonadota</taxon>
        <taxon>Gammaproteobacteria</taxon>
        <taxon>Cellvibrionales</taxon>
        <taxon>Cellvibrionaceae</taxon>
        <taxon>Cellvibrio</taxon>
    </lineage>
</organism>
<feature type="transmembrane region" description="Helical" evidence="5">
    <location>
        <begin position="208"/>
        <end position="227"/>
    </location>
</feature>
<dbReference type="RefSeq" id="WP_189416948.1">
    <property type="nucleotide sequence ID" value="NZ_BMYZ01000001.1"/>
</dbReference>
<feature type="domain" description="HTTM-like" evidence="6">
    <location>
        <begin position="6"/>
        <end position="223"/>
    </location>
</feature>
<dbReference type="EMBL" id="BMYZ01000001">
    <property type="protein sequence ID" value="GGY70375.1"/>
    <property type="molecule type" value="Genomic_DNA"/>
</dbReference>
<accession>A0ABQ3B199</accession>
<keyword evidence="2 5" id="KW-0812">Transmembrane</keyword>
<evidence type="ECO:0000256" key="3">
    <source>
        <dbReference type="ARBA" id="ARBA00022989"/>
    </source>
</evidence>
<keyword evidence="3 5" id="KW-1133">Transmembrane helix</keyword>
<dbReference type="SMART" id="SM00752">
    <property type="entry name" value="HTTM"/>
    <property type="match status" value="1"/>
</dbReference>
<feature type="transmembrane region" description="Helical" evidence="5">
    <location>
        <begin position="80"/>
        <end position="100"/>
    </location>
</feature>
<feature type="transmembrane region" description="Helical" evidence="5">
    <location>
        <begin position="38"/>
        <end position="68"/>
    </location>
</feature>
<dbReference type="Proteomes" id="UP000619761">
    <property type="component" value="Unassembled WGS sequence"/>
</dbReference>
<dbReference type="InterPro" id="IPR011020">
    <property type="entry name" value="HTTM-like"/>
</dbReference>
<comment type="subcellular location">
    <subcellularLocation>
        <location evidence="1">Endomembrane system</location>
        <topology evidence="1">Multi-pass membrane protein</topology>
    </subcellularLocation>
</comment>
<evidence type="ECO:0000313" key="7">
    <source>
        <dbReference type="EMBL" id="GGY70375.1"/>
    </source>
</evidence>